<gene>
    <name evidence="1" type="ORF">SDC9_05968</name>
</gene>
<protein>
    <submittedName>
        <fullName evidence="1">Uncharacterized protein</fullName>
    </submittedName>
</protein>
<sequence length="123" mass="14412">MRAFATSWSEETRYLMLWAPKTNNQGDTVLFSKKNTPKIEIVKNGQSSYIILNKVQNFSDDSMWLIIKRDSLKETYMADNVYIVFPTMSNGIKKFEIPKEIVAEWETVLSTDMKKLRTEMMNK</sequence>
<proteinExistence type="predicted"/>
<name>A0A644T1Q1_9ZZZZ</name>
<reference evidence="1" key="1">
    <citation type="submission" date="2019-08" db="EMBL/GenBank/DDBJ databases">
        <authorList>
            <person name="Kucharzyk K."/>
            <person name="Murdoch R.W."/>
            <person name="Higgins S."/>
            <person name="Loffler F."/>
        </authorList>
    </citation>
    <scope>NUCLEOTIDE SEQUENCE</scope>
</reference>
<dbReference type="AlphaFoldDB" id="A0A644T1Q1"/>
<organism evidence="1">
    <name type="scientific">bioreactor metagenome</name>
    <dbReference type="NCBI Taxonomy" id="1076179"/>
    <lineage>
        <taxon>unclassified sequences</taxon>
        <taxon>metagenomes</taxon>
        <taxon>ecological metagenomes</taxon>
    </lineage>
</organism>
<comment type="caution">
    <text evidence="1">The sequence shown here is derived from an EMBL/GenBank/DDBJ whole genome shotgun (WGS) entry which is preliminary data.</text>
</comment>
<dbReference type="EMBL" id="VSSQ01000012">
    <property type="protein sequence ID" value="MPL60407.1"/>
    <property type="molecule type" value="Genomic_DNA"/>
</dbReference>
<evidence type="ECO:0000313" key="1">
    <source>
        <dbReference type="EMBL" id="MPL60407.1"/>
    </source>
</evidence>
<accession>A0A644T1Q1</accession>